<feature type="domain" description="Major facilitator superfamily (MFS) profile" evidence="12">
    <location>
        <begin position="36"/>
        <end position="445"/>
    </location>
</feature>
<dbReference type="STRING" id="123320.SAMN06309945_0360"/>
<evidence type="ECO:0000256" key="5">
    <source>
        <dbReference type="ARBA" id="ARBA00022692"/>
    </source>
</evidence>
<dbReference type="InterPro" id="IPR011701">
    <property type="entry name" value="MFS"/>
</dbReference>
<dbReference type="PANTHER" id="PTHR43528">
    <property type="entry name" value="ALPHA-KETOGLUTARATE PERMEASE"/>
    <property type="match status" value="1"/>
</dbReference>
<feature type="transmembrane region" description="Helical" evidence="11">
    <location>
        <begin position="392"/>
        <end position="414"/>
    </location>
</feature>
<feature type="transmembrane region" description="Helical" evidence="11">
    <location>
        <begin position="36"/>
        <end position="61"/>
    </location>
</feature>
<reference evidence="13 14" key="1">
    <citation type="submission" date="2017-02" db="EMBL/GenBank/DDBJ databases">
        <authorList>
            <person name="Peterson S.W."/>
        </authorList>
    </citation>
    <scope>NUCLEOTIDE SEQUENCE [LARGE SCALE GENOMIC DNA]</scope>
    <source>
        <strain evidence="13 14">VKM Ac-2059</strain>
    </source>
</reference>
<evidence type="ECO:0000256" key="8">
    <source>
        <dbReference type="ARBA" id="ARBA00023136"/>
    </source>
</evidence>
<dbReference type="InterPro" id="IPR005828">
    <property type="entry name" value="MFS_sugar_transport-like"/>
</dbReference>
<dbReference type="InterPro" id="IPR051084">
    <property type="entry name" value="H+-coupled_symporters"/>
</dbReference>
<evidence type="ECO:0000256" key="3">
    <source>
        <dbReference type="ARBA" id="ARBA00022448"/>
    </source>
</evidence>
<feature type="transmembrane region" description="Helical" evidence="11">
    <location>
        <begin position="299"/>
        <end position="319"/>
    </location>
</feature>
<dbReference type="Gene3D" id="1.20.1250.20">
    <property type="entry name" value="MFS general substrate transporter like domains"/>
    <property type="match status" value="2"/>
</dbReference>
<dbReference type="GO" id="GO:0015293">
    <property type="term" value="F:symporter activity"/>
    <property type="evidence" value="ECO:0007669"/>
    <property type="project" value="UniProtKB-KW"/>
</dbReference>
<evidence type="ECO:0000256" key="2">
    <source>
        <dbReference type="ARBA" id="ARBA00008240"/>
    </source>
</evidence>
<feature type="transmembrane region" description="Helical" evidence="11">
    <location>
        <begin position="73"/>
        <end position="96"/>
    </location>
</feature>
<comment type="similarity">
    <text evidence="2">Belongs to the major facilitator superfamily. Metabolite:H+ Symporter (MHS) family (TC 2.A.1.6) family.</text>
</comment>
<feature type="transmembrane region" description="Helical" evidence="11">
    <location>
        <begin position="132"/>
        <end position="152"/>
    </location>
</feature>
<keyword evidence="6" id="KW-0769">Symport</keyword>
<evidence type="ECO:0000256" key="1">
    <source>
        <dbReference type="ARBA" id="ARBA00004651"/>
    </source>
</evidence>
<proteinExistence type="inferred from homology"/>
<keyword evidence="3" id="KW-0813">Transport</keyword>
<evidence type="ECO:0000256" key="10">
    <source>
        <dbReference type="ARBA" id="ARBA00039918"/>
    </source>
</evidence>
<feature type="transmembrane region" description="Helical" evidence="11">
    <location>
        <begin position="208"/>
        <end position="227"/>
    </location>
</feature>
<dbReference type="PROSITE" id="PS00216">
    <property type="entry name" value="SUGAR_TRANSPORT_1"/>
    <property type="match status" value="1"/>
</dbReference>
<evidence type="ECO:0000256" key="11">
    <source>
        <dbReference type="SAM" id="Phobius"/>
    </source>
</evidence>
<dbReference type="InterPro" id="IPR005829">
    <property type="entry name" value="Sugar_transporter_CS"/>
</dbReference>
<dbReference type="RefSeq" id="WP_079726589.1">
    <property type="nucleotide sequence ID" value="NZ_FUZP01000001.1"/>
</dbReference>
<dbReference type="PROSITE" id="PS50850">
    <property type="entry name" value="MFS"/>
    <property type="match status" value="1"/>
</dbReference>
<comment type="function">
    <text evidence="9">May be a proton symporter involved in the uptake of osmolytes such as proline and glycine betaine.</text>
</comment>
<feature type="transmembrane region" description="Helical" evidence="11">
    <location>
        <begin position="328"/>
        <end position="347"/>
    </location>
</feature>
<feature type="transmembrane region" description="Helical" evidence="11">
    <location>
        <begin position="108"/>
        <end position="126"/>
    </location>
</feature>
<dbReference type="InterPro" id="IPR020846">
    <property type="entry name" value="MFS_dom"/>
</dbReference>
<evidence type="ECO:0000256" key="7">
    <source>
        <dbReference type="ARBA" id="ARBA00022989"/>
    </source>
</evidence>
<dbReference type="FunFam" id="1.20.1250.20:FF:000001">
    <property type="entry name" value="Dicarboxylate MFS transporter"/>
    <property type="match status" value="1"/>
</dbReference>
<dbReference type="Pfam" id="PF07690">
    <property type="entry name" value="MFS_1"/>
    <property type="match status" value="1"/>
</dbReference>
<dbReference type="Proteomes" id="UP000190857">
    <property type="component" value="Unassembled WGS sequence"/>
</dbReference>
<dbReference type="PROSITE" id="PS00217">
    <property type="entry name" value="SUGAR_TRANSPORT_2"/>
    <property type="match status" value="1"/>
</dbReference>
<dbReference type="Pfam" id="PF00083">
    <property type="entry name" value="Sugar_tr"/>
    <property type="match status" value="1"/>
</dbReference>
<keyword evidence="5 11" id="KW-0812">Transmembrane</keyword>
<dbReference type="EMBL" id="FUZP01000001">
    <property type="protein sequence ID" value="SKC37700.1"/>
    <property type="molecule type" value="Genomic_DNA"/>
</dbReference>
<dbReference type="GO" id="GO:0005886">
    <property type="term" value="C:plasma membrane"/>
    <property type="evidence" value="ECO:0007669"/>
    <property type="project" value="UniProtKB-SubCell"/>
</dbReference>
<keyword evidence="14" id="KW-1185">Reference proteome</keyword>
<sequence length="450" mass="48008">MSETVKQPQAGLDEAAARTSLTPLDDAERRRRMRKVIGAAGAGHFVEWFDFGLYGTLATVISVQFFQQGNTQAALLSAFAVFGAGFVMRPLGGLFWGSIGDRLGRKTTLATVILVTSGATVVMGLLPTFDMVGLWAPFLLVIVRLVQGFAAGGESSGATTLLAEYAPSNRRGFVTSFIDVFGFAAFVVSAGLVLLFTTTLGEDALTDWGWRVLFLLALPLGLVGLYLRNKLEDTPEFQAVKAAGEVSASPLRDSFRTSWRALLFCVGFVVLKAVGHWILQTFMPSYLQTDLGYSKTLSYGATVVGLLAIATLVPFMGLLSDKIGRKPVMIAGCLGFLVLTYPTLMLMNAGNFWAAAGAMIILGVFMAAFDGAASAAMAELFPTRIRYGSMSIAYNMSVAVFGGITPYFATFLIASTGNKFAPAFYVMAAALISLIVVLRARETAKAPLPS</sequence>
<dbReference type="AlphaFoldDB" id="A0A1T5IF35"/>
<evidence type="ECO:0000313" key="13">
    <source>
        <dbReference type="EMBL" id="SKC37700.1"/>
    </source>
</evidence>
<protein>
    <recommendedName>
        <fullName evidence="10">Putative proline/betaine transporter</fullName>
    </recommendedName>
</protein>
<keyword evidence="7 11" id="KW-1133">Transmembrane helix</keyword>
<evidence type="ECO:0000256" key="6">
    <source>
        <dbReference type="ARBA" id="ARBA00022847"/>
    </source>
</evidence>
<keyword evidence="8 11" id="KW-0472">Membrane</keyword>
<dbReference type="InterPro" id="IPR036259">
    <property type="entry name" value="MFS_trans_sf"/>
</dbReference>
<comment type="subcellular location">
    <subcellularLocation>
        <location evidence="1">Cell membrane</location>
        <topology evidence="1">Multi-pass membrane protein</topology>
    </subcellularLocation>
</comment>
<accession>A0A1T5IF35</accession>
<evidence type="ECO:0000313" key="14">
    <source>
        <dbReference type="Proteomes" id="UP000190857"/>
    </source>
</evidence>
<evidence type="ECO:0000256" key="4">
    <source>
        <dbReference type="ARBA" id="ARBA00022475"/>
    </source>
</evidence>
<feature type="transmembrane region" description="Helical" evidence="11">
    <location>
        <begin position="353"/>
        <end position="380"/>
    </location>
</feature>
<feature type="transmembrane region" description="Helical" evidence="11">
    <location>
        <begin position="261"/>
        <end position="279"/>
    </location>
</feature>
<evidence type="ECO:0000256" key="9">
    <source>
        <dbReference type="ARBA" id="ARBA00037295"/>
    </source>
</evidence>
<feature type="transmembrane region" description="Helical" evidence="11">
    <location>
        <begin position="173"/>
        <end position="196"/>
    </location>
</feature>
<organism evidence="13 14">
    <name type="scientific">Okibacterium fritillariae</name>
    <dbReference type="NCBI Taxonomy" id="123320"/>
    <lineage>
        <taxon>Bacteria</taxon>
        <taxon>Bacillati</taxon>
        <taxon>Actinomycetota</taxon>
        <taxon>Actinomycetes</taxon>
        <taxon>Micrococcales</taxon>
        <taxon>Microbacteriaceae</taxon>
        <taxon>Okibacterium</taxon>
    </lineage>
</organism>
<dbReference type="PANTHER" id="PTHR43528:SF1">
    <property type="entry name" value="ALPHA-KETOGLUTARATE PERMEASE"/>
    <property type="match status" value="1"/>
</dbReference>
<gene>
    <name evidence="13" type="ORF">SAMN06309945_0360</name>
</gene>
<evidence type="ECO:0000259" key="12">
    <source>
        <dbReference type="PROSITE" id="PS50850"/>
    </source>
</evidence>
<dbReference type="OrthoDB" id="8953821at2"/>
<keyword evidence="4" id="KW-1003">Cell membrane</keyword>
<feature type="transmembrane region" description="Helical" evidence="11">
    <location>
        <begin position="420"/>
        <end position="438"/>
    </location>
</feature>
<name>A0A1T5IF35_9MICO</name>
<dbReference type="SUPFAM" id="SSF103473">
    <property type="entry name" value="MFS general substrate transporter"/>
    <property type="match status" value="1"/>
</dbReference>